<evidence type="ECO:0000313" key="2">
    <source>
        <dbReference type="Proteomes" id="UP000252792"/>
    </source>
</evidence>
<keyword evidence="2" id="KW-1185">Reference proteome</keyword>
<reference evidence="1 2" key="1">
    <citation type="submission" date="2018-06" db="EMBL/GenBank/DDBJ databases">
        <title>Genomic Encyclopedia of Type Strains, Phase III (KMG-III): the genomes of soil and plant-associated and newly described type strains.</title>
        <authorList>
            <person name="Whitman W."/>
        </authorList>
    </citation>
    <scope>NUCLEOTIDE SEQUENCE [LARGE SCALE GENOMIC DNA]</scope>
    <source>
        <strain evidence="1 2">CECT 7377</strain>
    </source>
</reference>
<evidence type="ECO:0000313" key="1">
    <source>
        <dbReference type="EMBL" id="RBP84606.1"/>
    </source>
</evidence>
<protein>
    <submittedName>
        <fullName evidence="1">Uncharacterized protein</fullName>
    </submittedName>
</protein>
<sequence length="156" mass="17078">MSGVTLASLTNQKLDAARRFIQQSQDTDEVWLKVGLESSAIFQLRSALNGLLREVASAYSLAGTLDVAQLFAESEGKQIVVPALAELADLLSRPDSWCFQLNQAYLVQFECRMSMSSGVKSDSLIGRGSDAGASVSFYLAKLVELVLRFREESSEY</sequence>
<gene>
    <name evidence="1" type="ORF">DFP80_10376</name>
</gene>
<dbReference type="Proteomes" id="UP000252792">
    <property type="component" value="Unassembled WGS sequence"/>
</dbReference>
<dbReference type="RefSeq" id="WP_113915522.1">
    <property type="nucleotide sequence ID" value="NZ_QNSE01000003.1"/>
</dbReference>
<dbReference type="InterPro" id="IPR046493">
    <property type="entry name" value="DUF6586"/>
</dbReference>
<comment type="caution">
    <text evidence="1">The sequence shown here is derived from an EMBL/GenBank/DDBJ whole genome shotgun (WGS) entry which is preliminary data.</text>
</comment>
<dbReference type="Pfam" id="PF20227">
    <property type="entry name" value="DUF6586"/>
    <property type="match status" value="1"/>
</dbReference>
<name>A0A366JC80_9GAMM</name>
<dbReference type="EMBL" id="QNSE01000003">
    <property type="protein sequence ID" value="RBP84606.1"/>
    <property type="molecule type" value="Genomic_DNA"/>
</dbReference>
<organism evidence="1 2">
    <name type="scientific">Marinomonas rhizomae</name>
    <dbReference type="NCBI Taxonomy" id="491948"/>
    <lineage>
        <taxon>Bacteria</taxon>
        <taxon>Pseudomonadati</taxon>
        <taxon>Pseudomonadota</taxon>
        <taxon>Gammaproteobacteria</taxon>
        <taxon>Oceanospirillales</taxon>
        <taxon>Oceanospirillaceae</taxon>
        <taxon>Marinomonas</taxon>
    </lineage>
</organism>
<dbReference type="AlphaFoldDB" id="A0A366JC80"/>
<accession>A0A366JC80</accession>
<dbReference type="OrthoDB" id="6104212at2"/>
<proteinExistence type="predicted"/>